<protein>
    <submittedName>
        <fullName evidence="4">Lysophospholipid acyltransferase family protein</fullName>
    </submittedName>
</protein>
<accession>A0A9D9DLT9</accession>
<dbReference type="SUPFAM" id="SSF69593">
    <property type="entry name" value="Glycerol-3-phosphate (1)-acyltransferase"/>
    <property type="match status" value="1"/>
</dbReference>
<dbReference type="PANTHER" id="PTHR10434">
    <property type="entry name" value="1-ACYL-SN-GLYCEROL-3-PHOSPHATE ACYLTRANSFERASE"/>
    <property type="match status" value="1"/>
</dbReference>
<evidence type="ECO:0000313" key="5">
    <source>
        <dbReference type="Proteomes" id="UP000823632"/>
    </source>
</evidence>
<dbReference type="SMART" id="SM00563">
    <property type="entry name" value="PlsC"/>
    <property type="match status" value="1"/>
</dbReference>
<reference evidence="4" key="2">
    <citation type="journal article" date="2021" name="PeerJ">
        <title>Extensive microbial diversity within the chicken gut microbiome revealed by metagenomics and culture.</title>
        <authorList>
            <person name="Gilroy R."/>
            <person name="Ravi A."/>
            <person name="Getino M."/>
            <person name="Pursley I."/>
            <person name="Horton D.L."/>
            <person name="Alikhan N.F."/>
            <person name="Baker D."/>
            <person name="Gharbi K."/>
            <person name="Hall N."/>
            <person name="Watson M."/>
            <person name="Adriaenssens E.M."/>
            <person name="Foster-Nyarko E."/>
            <person name="Jarju S."/>
            <person name="Secka A."/>
            <person name="Antonio M."/>
            <person name="Oren A."/>
            <person name="Chaudhuri R.R."/>
            <person name="La Ragione R."/>
            <person name="Hildebrand F."/>
            <person name="Pallen M.J."/>
        </authorList>
    </citation>
    <scope>NUCLEOTIDE SEQUENCE</scope>
    <source>
        <strain evidence="4">10192</strain>
    </source>
</reference>
<proteinExistence type="predicted"/>
<name>A0A9D9DLT9_9BACT</name>
<comment type="caution">
    <text evidence="4">The sequence shown here is derived from an EMBL/GenBank/DDBJ whole genome shotgun (WGS) entry which is preliminary data.</text>
</comment>
<keyword evidence="2 4" id="KW-0012">Acyltransferase</keyword>
<evidence type="ECO:0000313" key="4">
    <source>
        <dbReference type="EMBL" id="MBO8430247.1"/>
    </source>
</evidence>
<evidence type="ECO:0000256" key="1">
    <source>
        <dbReference type="ARBA" id="ARBA00022679"/>
    </source>
</evidence>
<dbReference type="GO" id="GO:0006654">
    <property type="term" value="P:phosphatidic acid biosynthetic process"/>
    <property type="evidence" value="ECO:0007669"/>
    <property type="project" value="TreeGrafter"/>
</dbReference>
<feature type="domain" description="Phospholipid/glycerol acyltransferase" evidence="3">
    <location>
        <begin position="67"/>
        <end position="187"/>
    </location>
</feature>
<reference evidence="4" key="1">
    <citation type="submission" date="2020-10" db="EMBL/GenBank/DDBJ databases">
        <authorList>
            <person name="Gilroy R."/>
        </authorList>
    </citation>
    <scope>NUCLEOTIDE SEQUENCE</scope>
    <source>
        <strain evidence="4">10192</strain>
    </source>
</reference>
<dbReference type="GO" id="GO:0005886">
    <property type="term" value="C:plasma membrane"/>
    <property type="evidence" value="ECO:0007669"/>
    <property type="project" value="TreeGrafter"/>
</dbReference>
<dbReference type="AlphaFoldDB" id="A0A9D9DLT9"/>
<keyword evidence="1" id="KW-0808">Transferase</keyword>
<dbReference type="InterPro" id="IPR002123">
    <property type="entry name" value="Plipid/glycerol_acylTrfase"/>
</dbReference>
<evidence type="ECO:0000256" key="2">
    <source>
        <dbReference type="ARBA" id="ARBA00023315"/>
    </source>
</evidence>
<organism evidence="4 5">
    <name type="scientific">Candidatus Scatousia excrementipullorum</name>
    <dbReference type="NCBI Taxonomy" id="2840936"/>
    <lineage>
        <taxon>Bacteria</taxon>
        <taxon>Candidatus Scatousia</taxon>
    </lineage>
</organism>
<dbReference type="CDD" id="cd06551">
    <property type="entry name" value="LPLAT"/>
    <property type="match status" value="1"/>
</dbReference>
<dbReference type="GO" id="GO:0003841">
    <property type="term" value="F:1-acylglycerol-3-phosphate O-acyltransferase activity"/>
    <property type="evidence" value="ECO:0007669"/>
    <property type="project" value="TreeGrafter"/>
</dbReference>
<sequence length="274" mass="32250">MSVVEEKLYSDIPPTKLRNKEEKFKPAKTSKFWLWVASMFFFNMLQNRFYAFRYKGAENVMEKGVPTILFAPHCNWWDGIVMYNVTHRIFHKEIRLMIEELNRFPLLRRGGGYSVCKKSPQSAMKALQYSVDVVGDLKNILCIFPQGIIRPPHYRPIVFQTGLAYIAQNAVKRYGKVNLVPMAVDYCFLRDNRPEVIVEFGQKITLTKEHTIQDRKELTHLLERSLEKTCDDQLQTISAGDLDNHKILFKQHLKWYRRIEQRLKRIDIPPVADV</sequence>
<dbReference type="EMBL" id="JADIND010000053">
    <property type="protein sequence ID" value="MBO8430247.1"/>
    <property type="molecule type" value="Genomic_DNA"/>
</dbReference>
<dbReference type="Pfam" id="PF01553">
    <property type="entry name" value="Acyltransferase"/>
    <property type="match status" value="1"/>
</dbReference>
<dbReference type="PANTHER" id="PTHR10434:SF11">
    <property type="entry name" value="1-ACYL-SN-GLYCEROL-3-PHOSPHATE ACYLTRANSFERASE"/>
    <property type="match status" value="1"/>
</dbReference>
<dbReference type="Proteomes" id="UP000823632">
    <property type="component" value="Unassembled WGS sequence"/>
</dbReference>
<evidence type="ECO:0000259" key="3">
    <source>
        <dbReference type="SMART" id="SM00563"/>
    </source>
</evidence>
<gene>
    <name evidence="4" type="ORF">IAC76_02560</name>
</gene>